<evidence type="ECO:0000256" key="1">
    <source>
        <dbReference type="SAM" id="Phobius"/>
    </source>
</evidence>
<dbReference type="EMBL" id="SAWZ01000004">
    <property type="protein sequence ID" value="RXR06181.1"/>
    <property type="molecule type" value="Genomic_DNA"/>
</dbReference>
<evidence type="ECO:0000313" key="2">
    <source>
        <dbReference type="EMBL" id="RXR06181.1"/>
    </source>
</evidence>
<feature type="transmembrane region" description="Helical" evidence="1">
    <location>
        <begin position="46"/>
        <end position="64"/>
    </location>
</feature>
<sequence length="130" mass="13516">MKPSSASAAFDASAIGLSSLCLLHCLALPVLAAMLPALASWAEAEWVHLVFAAIAVPLAGVALWRSHRLRSLPAGLIALAVLGLTGLLLGASGWPSHAAETPFTVAGSLLLASAHLWNWRRRPHPAPCDC</sequence>
<keyword evidence="3" id="KW-1185">Reference proteome</keyword>
<proteinExistence type="predicted"/>
<keyword evidence="1" id="KW-0812">Transmembrane</keyword>
<dbReference type="GO" id="GO:0015097">
    <property type="term" value="F:mercury ion transmembrane transporter activity"/>
    <property type="evidence" value="ECO:0007669"/>
    <property type="project" value="InterPro"/>
</dbReference>
<dbReference type="Proteomes" id="UP000289784">
    <property type="component" value="Unassembled WGS sequence"/>
</dbReference>
<gene>
    <name evidence="2" type="ORF">EPA99_10160</name>
</gene>
<dbReference type="GO" id="GO:0016020">
    <property type="term" value="C:membrane"/>
    <property type="evidence" value="ECO:0007669"/>
    <property type="project" value="InterPro"/>
</dbReference>
<evidence type="ECO:0000313" key="3">
    <source>
        <dbReference type="Proteomes" id="UP000289784"/>
    </source>
</evidence>
<accession>A0A4Q1JVJ2</accession>
<protein>
    <submittedName>
        <fullName evidence="2">MerC domain-containing protein</fullName>
    </submittedName>
</protein>
<reference evidence="2 3" key="1">
    <citation type="submission" date="2019-01" db="EMBL/GenBank/DDBJ databases">
        <title>Pseudoxanthomonas composti sp. nov., isolated from compost.</title>
        <authorList>
            <person name="Yang G."/>
        </authorList>
    </citation>
    <scope>NUCLEOTIDE SEQUENCE [LARGE SCALE GENOMIC DNA]</scope>
    <source>
        <strain evidence="2 3">GSS15</strain>
    </source>
</reference>
<keyword evidence="1" id="KW-0472">Membrane</keyword>
<dbReference type="OrthoDB" id="5988272at2"/>
<feature type="transmembrane region" description="Helical" evidence="1">
    <location>
        <begin position="76"/>
        <end position="95"/>
    </location>
</feature>
<dbReference type="AlphaFoldDB" id="A0A4Q1JVJ2"/>
<dbReference type="InterPro" id="IPR004891">
    <property type="entry name" value="Mercury-R_MerC"/>
</dbReference>
<name>A0A4Q1JVJ2_9GAMM</name>
<dbReference type="RefSeq" id="WP_129471092.1">
    <property type="nucleotide sequence ID" value="NZ_SAWZ01000004.1"/>
</dbReference>
<feature type="transmembrane region" description="Helical" evidence="1">
    <location>
        <begin position="12"/>
        <end position="34"/>
    </location>
</feature>
<organism evidence="2 3">
    <name type="scientific">Pseudoxanthomonas composti</name>
    <dbReference type="NCBI Taxonomy" id="2137479"/>
    <lineage>
        <taxon>Bacteria</taxon>
        <taxon>Pseudomonadati</taxon>
        <taxon>Pseudomonadota</taxon>
        <taxon>Gammaproteobacteria</taxon>
        <taxon>Lysobacterales</taxon>
        <taxon>Lysobacteraceae</taxon>
        <taxon>Pseudoxanthomonas</taxon>
    </lineage>
</organism>
<dbReference type="Pfam" id="PF03203">
    <property type="entry name" value="MerC"/>
    <property type="match status" value="1"/>
</dbReference>
<comment type="caution">
    <text evidence="2">The sequence shown here is derived from an EMBL/GenBank/DDBJ whole genome shotgun (WGS) entry which is preliminary data.</text>
</comment>
<keyword evidence="1" id="KW-1133">Transmembrane helix</keyword>